<dbReference type="PANTHER" id="PTHR46696:SF4">
    <property type="entry name" value="BIOTIN BIOSYNTHESIS CYTOCHROME P450"/>
    <property type="match status" value="1"/>
</dbReference>
<dbReference type="InterPro" id="IPR017972">
    <property type="entry name" value="Cyt_P450_CS"/>
</dbReference>
<dbReference type="FunFam" id="1.10.630.10:FF:000018">
    <property type="entry name" value="Cytochrome P450 monooxygenase"/>
    <property type="match status" value="1"/>
</dbReference>
<dbReference type="Proteomes" id="UP000236318">
    <property type="component" value="Unassembled WGS sequence"/>
</dbReference>
<dbReference type="InterPro" id="IPR001128">
    <property type="entry name" value="Cyt_P450"/>
</dbReference>
<dbReference type="OrthoDB" id="4630797at2"/>
<dbReference type="PRINTS" id="PR00359">
    <property type="entry name" value="BP450"/>
</dbReference>
<evidence type="ECO:0000256" key="2">
    <source>
        <dbReference type="ARBA" id="ARBA00010617"/>
    </source>
</evidence>
<dbReference type="InterPro" id="IPR036396">
    <property type="entry name" value="Cyt_P450_sf"/>
</dbReference>
<evidence type="ECO:0000256" key="3">
    <source>
        <dbReference type="ARBA" id="ARBA00022617"/>
    </source>
</evidence>
<dbReference type="PANTHER" id="PTHR46696">
    <property type="entry name" value="P450, PUTATIVE (EUROFUNG)-RELATED"/>
    <property type="match status" value="1"/>
</dbReference>
<dbReference type="GO" id="GO:0005506">
    <property type="term" value="F:iron ion binding"/>
    <property type="evidence" value="ECO:0007669"/>
    <property type="project" value="InterPro"/>
</dbReference>
<protein>
    <submittedName>
        <fullName evidence="9">Cytochrome P450</fullName>
    </submittedName>
</protein>
<keyword evidence="5 8" id="KW-0560">Oxidoreductase</keyword>
<proteinExistence type="inferred from homology"/>
<gene>
    <name evidence="9" type="ORF">MAAFP003_4764</name>
</gene>
<dbReference type="PRINTS" id="PR00385">
    <property type="entry name" value="P450"/>
</dbReference>
<dbReference type="Pfam" id="PF00067">
    <property type="entry name" value="p450"/>
    <property type="match status" value="1"/>
</dbReference>
<evidence type="ECO:0000256" key="4">
    <source>
        <dbReference type="ARBA" id="ARBA00022723"/>
    </source>
</evidence>
<keyword evidence="10" id="KW-1185">Reference proteome</keyword>
<organism evidence="9 10">
    <name type="scientific">Mycobacterium ahvazicum</name>
    <dbReference type="NCBI Taxonomy" id="1964395"/>
    <lineage>
        <taxon>Bacteria</taxon>
        <taxon>Bacillati</taxon>
        <taxon>Actinomycetota</taxon>
        <taxon>Actinomycetes</taxon>
        <taxon>Mycobacteriales</taxon>
        <taxon>Mycobacteriaceae</taxon>
        <taxon>Mycobacterium</taxon>
        <taxon>Mycobacterium simiae complex</taxon>
    </lineage>
</organism>
<evidence type="ECO:0000256" key="6">
    <source>
        <dbReference type="ARBA" id="ARBA00023004"/>
    </source>
</evidence>
<evidence type="ECO:0000256" key="1">
    <source>
        <dbReference type="ARBA" id="ARBA00001971"/>
    </source>
</evidence>
<dbReference type="PROSITE" id="PS00086">
    <property type="entry name" value="CYTOCHROME_P450"/>
    <property type="match status" value="1"/>
</dbReference>
<keyword evidence="3 8" id="KW-0349">Heme</keyword>
<reference evidence="9" key="1">
    <citation type="submission" date="2018-01" db="EMBL/GenBank/DDBJ databases">
        <authorList>
            <consortium name="Urmite Genomes"/>
        </authorList>
    </citation>
    <scope>NUCLEOTIDE SEQUENCE [LARGE SCALE GENOMIC DNA]</scope>
    <source>
        <strain evidence="9">AFP003</strain>
    </source>
</reference>
<dbReference type="Gene3D" id="1.10.630.10">
    <property type="entry name" value="Cytochrome P450"/>
    <property type="match status" value="1"/>
</dbReference>
<comment type="caution">
    <text evidence="9">The sequence shown here is derived from an EMBL/GenBank/DDBJ whole genome shotgun (WGS) entry which is preliminary data.</text>
</comment>
<dbReference type="RefSeq" id="WP_096290139.1">
    <property type="nucleotide sequence ID" value="NZ_FXEG02000005.1"/>
</dbReference>
<dbReference type="GO" id="GO:0036199">
    <property type="term" value="F:cholest-4-en-3-one 26-monooxygenase activity"/>
    <property type="evidence" value="ECO:0007669"/>
    <property type="project" value="TreeGrafter"/>
</dbReference>
<evidence type="ECO:0000256" key="7">
    <source>
        <dbReference type="ARBA" id="ARBA00023033"/>
    </source>
</evidence>
<dbReference type="GO" id="GO:0006707">
    <property type="term" value="P:cholesterol catabolic process"/>
    <property type="evidence" value="ECO:0007669"/>
    <property type="project" value="TreeGrafter"/>
</dbReference>
<dbReference type="GO" id="GO:0008395">
    <property type="term" value="F:steroid hydroxylase activity"/>
    <property type="evidence" value="ECO:0007669"/>
    <property type="project" value="TreeGrafter"/>
</dbReference>
<name>A0A2K4YH22_9MYCO</name>
<evidence type="ECO:0000256" key="8">
    <source>
        <dbReference type="RuleBase" id="RU000461"/>
    </source>
</evidence>
<comment type="cofactor">
    <cofactor evidence="1">
        <name>heme</name>
        <dbReference type="ChEBI" id="CHEBI:30413"/>
    </cofactor>
</comment>
<dbReference type="SUPFAM" id="SSF48264">
    <property type="entry name" value="Cytochrome P450"/>
    <property type="match status" value="1"/>
</dbReference>
<keyword evidence="7 8" id="KW-0503">Monooxygenase</keyword>
<keyword evidence="4 8" id="KW-0479">Metal-binding</keyword>
<comment type="similarity">
    <text evidence="2 8">Belongs to the cytochrome P450 family.</text>
</comment>
<evidence type="ECO:0000313" key="10">
    <source>
        <dbReference type="Proteomes" id="UP000236318"/>
    </source>
</evidence>
<sequence length="395" mass="43853">MTASTAGELYYDPYDVALNTDPFAMFRRLREEAPLYYNAHHDFYALSRFDDVSAALVNHEVFSSARGAILEIIRADMSIPSGLLIFEDPPVHDIHRNLLSRVFTPRRIGALEPQIRQMCAEILAPAVQNGGFDFVTDVGLLLPVRVVGKLFGIPEGEQDRLFQKSLSTLDNEPGQPLVGLANGEVFADYVDWRAKNPSDDLLTELMNAEFTDESGVVRRLSGEELLLYLTVVATAGADTTTRLIGAAGKLLADHPDQRRDLVDDRSLIGQAVEEIVRFEPPAVHVARYVTRDIELHGQTVQAGSVVILLLASANRDDRRFVNGDTFDVHRKPRQHLGFGVGTHYCLGNALARLEGRVALDEILNRFPEWRIDESGARYTTTSLARGWASLPVFVS</sequence>
<dbReference type="GO" id="GO:0020037">
    <property type="term" value="F:heme binding"/>
    <property type="evidence" value="ECO:0007669"/>
    <property type="project" value="InterPro"/>
</dbReference>
<dbReference type="EMBL" id="FXEG02000005">
    <property type="protein sequence ID" value="SOX56068.1"/>
    <property type="molecule type" value="Genomic_DNA"/>
</dbReference>
<evidence type="ECO:0000313" key="9">
    <source>
        <dbReference type="EMBL" id="SOX56068.1"/>
    </source>
</evidence>
<dbReference type="InterPro" id="IPR002397">
    <property type="entry name" value="Cyt_P450_B"/>
</dbReference>
<dbReference type="AlphaFoldDB" id="A0A2K4YH22"/>
<evidence type="ECO:0000256" key="5">
    <source>
        <dbReference type="ARBA" id="ARBA00023002"/>
    </source>
</evidence>
<accession>A0A2K4YH22</accession>
<keyword evidence="6 8" id="KW-0408">Iron</keyword>